<dbReference type="NCBIfam" id="TIGR04056">
    <property type="entry name" value="OMP_RagA_SusC"/>
    <property type="match status" value="1"/>
</dbReference>
<dbReference type="EMBL" id="JAZDQU010000001">
    <property type="protein sequence ID" value="MEE1884608.1"/>
    <property type="molecule type" value="Genomic_DNA"/>
</dbReference>
<evidence type="ECO:0000313" key="11">
    <source>
        <dbReference type="Proteomes" id="UP001337681"/>
    </source>
</evidence>
<evidence type="ECO:0000313" key="10">
    <source>
        <dbReference type="EMBL" id="MEE1884608.1"/>
    </source>
</evidence>
<dbReference type="RefSeq" id="WP_330145521.1">
    <property type="nucleotide sequence ID" value="NZ_JAZDQU010000001.1"/>
</dbReference>
<name>A0ABU7GZU5_9SPHI</name>
<evidence type="ECO:0000256" key="5">
    <source>
        <dbReference type="ARBA" id="ARBA00023136"/>
    </source>
</evidence>
<dbReference type="Gene3D" id="2.170.130.10">
    <property type="entry name" value="TonB-dependent receptor, plug domain"/>
    <property type="match status" value="1"/>
</dbReference>
<feature type="chain" id="PRO_5045962443" evidence="8">
    <location>
        <begin position="22"/>
        <end position="1059"/>
    </location>
</feature>
<keyword evidence="8" id="KW-0732">Signal</keyword>
<comment type="similarity">
    <text evidence="7">Belongs to the TonB-dependent receptor family.</text>
</comment>
<keyword evidence="6 7" id="KW-0998">Cell outer membrane</keyword>
<evidence type="ECO:0000256" key="1">
    <source>
        <dbReference type="ARBA" id="ARBA00004571"/>
    </source>
</evidence>
<comment type="subcellular location">
    <subcellularLocation>
        <location evidence="1 7">Cell outer membrane</location>
        <topology evidence="1 7">Multi-pass membrane protein</topology>
    </subcellularLocation>
</comment>
<organism evidence="10 11">
    <name type="scientific">Pedobacter flavus</name>
    <dbReference type="NCBI Taxonomy" id="3113906"/>
    <lineage>
        <taxon>Bacteria</taxon>
        <taxon>Pseudomonadati</taxon>
        <taxon>Bacteroidota</taxon>
        <taxon>Sphingobacteriia</taxon>
        <taxon>Sphingobacteriales</taxon>
        <taxon>Sphingobacteriaceae</taxon>
        <taxon>Pedobacter</taxon>
    </lineage>
</organism>
<evidence type="ECO:0000256" key="6">
    <source>
        <dbReference type="ARBA" id="ARBA00023237"/>
    </source>
</evidence>
<comment type="caution">
    <text evidence="10">The sequence shown here is derived from an EMBL/GenBank/DDBJ whole genome shotgun (WGS) entry which is preliminary data.</text>
</comment>
<reference evidence="10 11" key="1">
    <citation type="submission" date="2024-01" db="EMBL/GenBank/DDBJ databases">
        <title>Pedobacter sp. nov., isolated from oil-contaminated soil.</title>
        <authorList>
            <person name="Le N.T.T."/>
        </authorList>
    </citation>
    <scope>NUCLEOTIDE SEQUENCE [LARGE SCALE GENOMIC DNA]</scope>
    <source>
        <strain evidence="10 11">VNH31</strain>
    </source>
</reference>
<dbReference type="InterPro" id="IPR036942">
    <property type="entry name" value="Beta-barrel_TonB_sf"/>
</dbReference>
<dbReference type="InterPro" id="IPR023996">
    <property type="entry name" value="TonB-dep_OMP_SusC/RagA"/>
</dbReference>
<evidence type="ECO:0000256" key="4">
    <source>
        <dbReference type="ARBA" id="ARBA00022692"/>
    </source>
</evidence>
<dbReference type="Proteomes" id="UP001337681">
    <property type="component" value="Unassembled WGS sequence"/>
</dbReference>
<keyword evidence="11" id="KW-1185">Reference proteome</keyword>
<proteinExistence type="inferred from homology"/>
<dbReference type="SUPFAM" id="SSF56935">
    <property type="entry name" value="Porins"/>
    <property type="match status" value="1"/>
</dbReference>
<feature type="domain" description="TonB-dependent receptor plug" evidence="9">
    <location>
        <begin position="117"/>
        <end position="222"/>
    </location>
</feature>
<dbReference type="InterPro" id="IPR037066">
    <property type="entry name" value="Plug_dom_sf"/>
</dbReference>
<dbReference type="SUPFAM" id="SSF49464">
    <property type="entry name" value="Carboxypeptidase regulatory domain-like"/>
    <property type="match status" value="1"/>
</dbReference>
<keyword evidence="3 7" id="KW-1134">Transmembrane beta strand</keyword>
<evidence type="ECO:0000259" key="9">
    <source>
        <dbReference type="Pfam" id="PF07715"/>
    </source>
</evidence>
<evidence type="ECO:0000256" key="3">
    <source>
        <dbReference type="ARBA" id="ARBA00022452"/>
    </source>
</evidence>
<dbReference type="InterPro" id="IPR039426">
    <property type="entry name" value="TonB-dep_rcpt-like"/>
</dbReference>
<dbReference type="Gene3D" id="2.40.170.20">
    <property type="entry name" value="TonB-dependent receptor, beta-barrel domain"/>
    <property type="match status" value="1"/>
</dbReference>
<dbReference type="Gene3D" id="2.60.40.1120">
    <property type="entry name" value="Carboxypeptidase-like, regulatory domain"/>
    <property type="match status" value="1"/>
</dbReference>
<keyword evidence="10" id="KW-0675">Receptor</keyword>
<evidence type="ECO:0000256" key="7">
    <source>
        <dbReference type="PROSITE-ProRule" id="PRU01360"/>
    </source>
</evidence>
<protein>
    <submittedName>
        <fullName evidence="10">TonB-dependent receptor</fullName>
    </submittedName>
</protein>
<dbReference type="InterPro" id="IPR008969">
    <property type="entry name" value="CarboxyPept-like_regulatory"/>
</dbReference>
<dbReference type="NCBIfam" id="TIGR04057">
    <property type="entry name" value="SusC_RagA_signa"/>
    <property type="match status" value="1"/>
</dbReference>
<gene>
    <name evidence="10" type="ORF">VRU49_04145</name>
</gene>
<dbReference type="Pfam" id="PF07715">
    <property type="entry name" value="Plug"/>
    <property type="match status" value="1"/>
</dbReference>
<dbReference type="Pfam" id="PF13715">
    <property type="entry name" value="CarbopepD_reg_2"/>
    <property type="match status" value="1"/>
</dbReference>
<evidence type="ECO:0000256" key="2">
    <source>
        <dbReference type="ARBA" id="ARBA00022448"/>
    </source>
</evidence>
<feature type="signal peptide" evidence="8">
    <location>
        <begin position="1"/>
        <end position="21"/>
    </location>
</feature>
<sequence>MKRKLLMLFLGTFFLAFQALAQQITVTGKVTSASDGRPVPGASVKVKSTNASVVTTSEGNYSISAKKGDVIVYTYLGYQVAERTVGDATVINVGLLDSTEGIEGVVIVGYAAQKKATLTGAVSTVNVAQAFENKPINDPTKALQGTVPGLTITYGNGGLTSAPNINIRGIGSVNGSSRPLILVDNIETSDLSIINPNDIESVSVLKDAASTSIYGARAAFGVVLIKTKSGKKNQATTIQYTNNFSWNKATTMPDFADPVLELDGLIEGAKRAGTTTPETFGMELTALRNGIANWQQKYKATNTGTEMIKGQDFDYINGRVYFFKEWDPKATLLNEFTDQQNHSVRIQGGGDKMGYYISSGYSTEGGIFKLNPDNVSRYNITAAINAEIKPWLDIDAKMLFRNFKYEYPMSYYATGDWYYFWRWGSYFPLGTYNGNYWRHLPAYQAGAQTSDLVSNYNRIDLGATFKVAKGLNIRADYSIGRDNGLRHVVGGQIQGLDFWSGIPTNTVNIATAAQDFTSYGATRNLLNTLNAYATYDKVIKEDHNFRIMAGVNYETRSSFSATANRRGLLDPSRPELGLATGDQFATGGRGQGALAGYFGRINYNYKGKYLVEVNGRYDGSSVFSSRNRWGFFPSASVGYRLSEEKFMEPVKKIFDDIKFRASYGELGNQDVGGEFYTAAMASSNTNWVNGSVIANTIGAPRAVANSLSWETVKDLNLGVDLRFLKNYMGLTFEWYQRRTEGMLAATSTAATFGTTGPRINAGDLKTQGIEVALDFRYPVTKDLNVYGTFTVADNKSTITKWDNPAMLITQNYVGRELGEIWGFETDRYFTSAADVAASPSQTGLQSGLFVFGEGDIKYKDINGDGVINGGAMTLANHGDLVKLGNTNPRWQYGARFGGTFKGFDLDIFLQGVGKRDYWGIGQTVIPMYQSADILYKHQLDYWTPTNTNAEYPKLYSGNGTTRISGLPASGNNYYVQSKYLIDLAYLRLKNVTFGYTFKNDFLKKYKIGSIRIYASGQNLAEFKKSKLPLDPEITDGDNNFFGRTFPFSRMYSFGANLTF</sequence>
<keyword evidence="4 7" id="KW-0812">Transmembrane</keyword>
<evidence type="ECO:0000256" key="8">
    <source>
        <dbReference type="SAM" id="SignalP"/>
    </source>
</evidence>
<accession>A0ABU7GZU5</accession>
<keyword evidence="2 7" id="KW-0813">Transport</keyword>
<dbReference type="InterPro" id="IPR012910">
    <property type="entry name" value="Plug_dom"/>
</dbReference>
<keyword evidence="5 7" id="KW-0472">Membrane</keyword>
<dbReference type="PROSITE" id="PS52016">
    <property type="entry name" value="TONB_DEPENDENT_REC_3"/>
    <property type="match status" value="1"/>
</dbReference>
<dbReference type="InterPro" id="IPR023997">
    <property type="entry name" value="TonB-dep_OMP_SusC/RagA_CS"/>
</dbReference>